<comment type="caution">
    <text evidence="2">The sequence shown here is derived from an EMBL/GenBank/DDBJ whole genome shotgun (WGS) entry which is preliminary data.</text>
</comment>
<dbReference type="AlphaFoldDB" id="A0A917NA64"/>
<evidence type="ECO:0000313" key="4">
    <source>
        <dbReference type="Proteomes" id="UP001500220"/>
    </source>
</evidence>
<sequence length="69" mass="7451">MSSVVPPLHSLLVRAAAALDDLADDVRERCATDGQLIDMADVLAELSATLRDKCATYVPPRVVDGRTER</sequence>
<gene>
    <name evidence="1" type="ORF">GCM10009545_39420</name>
    <name evidence="2" type="ORF">GCM10011581_17800</name>
</gene>
<evidence type="ECO:0000313" key="2">
    <source>
        <dbReference type="EMBL" id="GGI80876.1"/>
    </source>
</evidence>
<protein>
    <submittedName>
        <fullName evidence="2">Uncharacterized protein</fullName>
    </submittedName>
</protein>
<name>A0A917NA64_9PSEU</name>
<evidence type="ECO:0000313" key="3">
    <source>
        <dbReference type="Proteomes" id="UP000597989"/>
    </source>
</evidence>
<reference evidence="2" key="3">
    <citation type="submission" date="2020-09" db="EMBL/GenBank/DDBJ databases">
        <authorList>
            <person name="Sun Q."/>
            <person name="Zhou Y."/>
        </authorList>
    </citation>
    <scope>NUCLEOTIDE SEQUENCE</scope>
    <source>
        <strain evidence="2">CGMCC 4.7206</strain>
    </source>
</reference>
<keyword evidence="4" id="KW-1185">Reference proteome</keyword>
<proteinExistence type="predicted"/>
<organism evidence="2 3">
    <name type="scientific">Saccharopolyspora thermophila</name>
    <dbReference type="NCBI Taxonomy" id="89367"/>
    <lineage>
        <taxon>Bacteria</taxon>
        <taxon>Bacillati</taxon>
        <taxon>Actinomycetota</taxon>
        <taxon>Actinomycetes</taxon>
        <taxon>Pseudonocardiales</taxon>
        <taxon>Pseudonocardiaceae</taxon>
        <taxon>Saccharopolyspora</taxon>
    </lineage>
</organism>
<dbReference type="Proteomes" id="UP001500220">
    <property type="component" value="Unassembled WGS sequence"/>
</dbReference>
<reference evidence="2 3" key="1">
    <citation type="journal article" date="2014" name="Int. J. Syst. Evol. Microbiol.">
        <title>Complete genome sequence of Corynebacterium casei LMG S-19264T (=DSM 44701T), isolated from a smear-ripened cheese.</title>
        <authorList>
            <consortium name="US DOE Joint Genome Institute (JGI-PGF)"/>
            <person name="Walter F."/>
            <person name="Albersmeier A."/>
            <person name="Kalinowski J."/>
            <person name="Ruckert C."/>
        </authorList>
    </citation>
    <scope>NUCLEOTIDE SEQUENCE [LARGE SCALE GENOMIC DNA]</scope>
    <source>
        <strain evidence="2 3">CGMCC 4.7206</strain>
    </source>
</reference>
<dbReference type="RefSeq" id="WP_188986802.1">
    <property type="nucleotide sequence ID" value="NZ_BAAAHC010000015.1"/>
</dbReference>
<reference evidence="1 4" key="2">
    <citation type="journal article" date="2019" name="Int. J. Syst. Evol. Microbiol.">
        <title>The Global Catalogue of Microorganisms (GCM) 10K type strain sequencing project: providing services to taxonomists for standard genome sequencing and annotation.</title>
        <authorList>
            <consortium name="The Broad Institute Genomics Platform"/>
            <consortium name="The Broad Institute Genome Sequencing Center for Infectious Disease"/>
            <person name="Wu L."/>
            <person name="Ma J."/>
        </authorList>
    </citation>
    <scope>NUCLEOTIDE SEQUENCE [LARGE SCALE GENOMIC DNA]</scope>
    <source>
        <strain evidence="1 4">JCM 10664</strain>
    </source>
</reference>
<dbReference type="EMBL" id="BMMT01000004">
    <property type="protein sequence ID" value="GGI80876.1"/>
    <property type="molecule type" value="Genomic_DNA"/>
</dbReference>
<dbReference type="EMBL" id="BAAAHC010000015">
    <property type="protein sequence ID" value="GAA0532990.1"/>
    <property type="molecule type" value="Genomic_DNA"/>
</dbReference>
<evidence type="ECO:0000313" key="1">
    <source>
        <dbReference type="EMBL" id="GAA0532990.1"/>
    </source>
</evidence>
<reference evidence="1" key="4">
    <citation type="submission" date="2023-12" db="EMBL/GenBank/DDBJ databases">
        <authorList>
            <person name="Sun Q."/>
            <person name="Inoue M."/>
        </authorList>
    </citation>
    <scope>NUCLEOTIDE SEQUENCE</scope>
    <source>
        <strain evidence="1">JCM 10664</strain>
    </source>
</reference>
<dbReference type="Proteomes" id="UP000597989">
    <property type="component" value="Unassembled WGS sequence"/>
</dbReference>
<accession>A0A917NA64</accession>